<dbReference type="SUPFAM" id="SSF51735">
    <property type="entry name" value="NAD(P)-binding Rossmann-fold domains"/>
    <property type="match status" value="1"/>
</dbReference>
<sequence>MAGFSRRSDLVQEDRRPGAHACRPDPGRAMRPIHVAIVGCGRIADMHAPGYAGRDDARIFAVCDTDPTLAAKRKQEWNAERVYTDYAALLADPDIDAVEILTPQKLHEPMVIAAARAKKHVALQKPMTIDLKKARRMIEAMKASGCVFRLTDNYIYYPPLVRLREIIDAGEIGTPTNLRIKFISGGLGGWQVPASSWKWRMQEREEGRGMQTFDHGHHLWAAATFLLGSIDRVHAWIDSIDGVIDSPAVVTWKYRDAMRYGMCEYVHAAELSIPSDYYANDEWFEVSGSRGVAIVRRCTGRLDTGPIISLFNEKGWQHFSDIASDWLEGFRGATQNFIESIQGKTKPDLDGTSGYEILRLSLAIQRSAIEHREVFVEELDSTWPLLTRMRLRRADKKLQSKEGLLARLFGSTQRYASQAESLTLNLLDRYDESQAKGWSSTIGISLLADGSAPAMAFGLYIADGKPRLEVGLPEDPVLLITIPAGTWAAILLGKKRIETAFLQGRLKVEGRLEEALPLRAAFRI</sequence>
<dbReference type="Proteomes" id="UP000460298">
    <property type="component" value="Unassembled WGS sequence"/>
</dbReference>
<evidence type="ECO:0000256" key="3">
    <source>
        <dbReference type="SAM" id="MobiDB-lite"/>
    </source>
</evidence>
<reference evidence="7 8" key="1">
    <citation type="submission" date="2019-10" db="EMBL/GenBank/DDBJ databases">
        <title>Extracellular Electron Transfer in a Candidatus Methanoperedens spp. Enrichment Culture.</title>
        <authorList>
            <person name="Berger S."/>
            <person name="Rangel Shaw D."/>
            <person name="Berben T."/>
            <person name="In 'T Zandt M."/>
            <person name="Frank J."/>
            <person name="Reimann J."/>
            <person name="Jetten M.S.M."/>
            <person name="Welte C.U."/>
        </authorList>
    </citation>
    <scope>NUCLEOTIDE SEQUENCE [LARGE SCALE GENOMIC DNA]</scope>
    <source>
        <strain evidence="7">SB12</strain>
    </source>
</reference>
<dbReference type="InterPro" id="IPR000683">
    <property type="entry name" value="Gfo/Idh/MocA-like_OxRdtase_N"/>
</dbReference>
<dbReference type="PANTHER" id="PTHR43708:SF5">
    <property type="entry name" value="CONSERVED EXPRESSED OXIDOREDUCTASE (EUROFUNG)-RELATED"/>
    <property type="match status" value="1"/>
</dbReference>
<dbReference type="InterPro" id="IPR003033">
    <property type="entry name" value="SCP2_sterol-bd_dom"/>
</dbReference>
<feature type="domain" description="Gfo/Idh/MocA-like oxidoreductase N-terminal" evidence="4">
    <location>
        <begin position="33"/>
        <end position="149"/>
    </location>
</feature>
<dbReference type="AlphaFoldDB" id="A0A833LYB8"/>
<name>A0A833LYB8_9LEPT</name>
<evidence type="ECO:0000256" key="2">
    <source>
        <dbReference type="ARBA" id="ARBA00023002"/>
    </source>
</evidence>
<evidence type="ECO:0008006" key="9">
    <source>
        <dbReference type="Google" id="ProtNLM"/>
    </source>
</evidence>
<feature type="domain" description="SCP2" evidence="5">
    <location>
        <begin position="430"/>
        <end position="522"/>
    </location>
</feature>
<feature type="domain" description="GFO/IDH/MocA-like oxidoreductase" evidence="6">
    <location>
        <begin position="162"/>
        <end position="292"/>
    </location>
</feature>
<protein>
    <recommendedName>
        <fullName evidence="9">Gfo/Idh/MocA family oxidoreductase</fullName>
    </recommendedName>
</protein>
<accession>A0A833LYB8</accession>
<evidence type="ECO:0000259" key="5">
    <source>
        <dbReference type="Pfam" id="PF02036"/>
    </source>
</evidence>
<proteinExistence type="inferred from homology"/>
<gene>
    <name evidence="7" type="ORF">F9K24_04135</name>
</gene>
<evidence type="ECO:0000256" key="1">
    <source>
        <dbReference type="ARBA" id="ARBA00010928"/>
    </source>
</evidence>
<dbReference type="Gene3D" id="3.30.1050.10">
    <property type="entry name" value="SCP2 sterol-binding domain"/>
    <property type="match status" value="1"/>
</dbReference>
<dbReference type="InterPro" id="IPR036527">
    <property type="entry name" value="SCP2_sterol-bd_dom_sf"/>
</dbReference>
<dbReference type="Pfam" id="PF22725">
    <property type="entry name" value="GFO_IDH_MocA_C3"/>
    <property type="match status" value="1"/>
</dbReference>
<dbReference type="InterPro" id="IPR051317">
    <property type="entry name" value="Gfo/Idh/MocA_oxidoreduct"/>
</dbReference>
<feature type="region of interest" description="Disordered" evidence="3">
    <location>
        <begin position="1"/>
        <end position="26"/>
    </location>
</feature>
<dbReference type="Gene3D" id="3.40.50.720">
    <property type="entry name" value="NAD(P)-binding Rossmann-like Domain"/>
    <property type="match status" value="1"/>
</dbReference>
<evidence type="ECO:0000259" key="4">
    <source>
        <dbReference type="Pfam" id="PF01408"/>
    </source>
</evidence>
<evidence type="ECO:0000313" key="7">
    <source>
        <dbReference type="EMBL" id="KAB2934221.1"/>
    </source>
</evidence>
<dbReference type="EMBL" id="WBUI01000003">
    <property type="protein sequence ID" value="KAB2934221.1"/>
    <property type="molecule type" value="Genomic_DNA"/>
</dbReference>
<dbReference type="InterPro" id="IPR036291">
    <property type="entry name" value="NAD(P)-bd_dom_sf"/>
</dbReference>
<dbReference type="InterPro" id="IPR055170">
    <property type="entry name" value="GFO_IDH_MocA-like_dom"/>
</dbReference>
<dbReference type="PANTHER" id="PTHR43708">
    <property type="entry name" value="CONSERVED EXPRESSED OXIDOREDUCTASE (EUROFUNG)"/>
    <property type="match status" value="1"/>
</dbReference>
<comment type="caution">
    <text evidence="7">The sequence shown here is derived from an EMBL/GenBank/DDBJ whole genome shotgun (WGS) entry which is preliminary data.</text>
</comment>
<dbReference type="SUPFAM" id="SSF55347">
    <property type="entry name" value="Glyceraldehyde-3-phosphate dehydrogenase-like, C-terminal domain"/>
    <property type="match status" value="1"/>
</dbReference>
<dbReference type="GO" id="GO:0016491">
    <property type="term" value="F:oxidoreductase activity"/>
    <property type="evidence" value="ECO:0007669"/>
    <property type="project" value="UniProtKB-KW"/>
</dbReference>
<evidence type="ECO:0000313" key="8">
    <source>
        <dbReference type="Proteomes" id="UP000460298"/>
    </source>
</evidence>
<dbReference type="Pfam" id="PF01408">
    <property type="entry name" value="GFO_IDH_MocA"/>
    <property type="match status" value="1"/>
</dbReference>
<dbReference type="GO" id="GO:0000166">
    <property type="term" value="F:nucleotide binding"/>
    <property type="evidence" value="ECO:0007669"/>
    <property type="project" value="InterPro"/>
</dbReference>
<comment type="similarity">
    <text evidence="1">Belongs to the Gfo/Idh/MocA family.</text>
</comment>
<organism evidence="7 8">
    <name type="scientific">Leptonema illini</name>
    <dbReference type="NCBI Taxonomy" id="183"/>
    <lineage>
        <taxon>Bacteria</taxon>
        <taxon>Pseudomonadati</taxon>
        <taxon>Spirochaetota</taxon>
        <taxon>Spirochaetia</taxon>
        <taxon>Leptospirales</taxon>
        <taxon>Leptospiraceae</taxon>
        <taxon>Leptonema</taxon>
    </lineage>
</organism>
<evidence type="ECO:0000259" key="6">
    <source>
        <dbReference type="Pfam" id="PF22725"/>
    </source>
</evidence>
<dbReference type="Gene3D" id="3.30.360.10">
    <property type="entry name" value="Dihydrodipicolinate Reductase, domain 2"/>
    <property type="match status" value="1"/>
</dbReference>
<keyword evidence="2" id="KW-0560">Oxidoreductase</keyword>
<dbReference type="SUPFAM" id="SSF55718">
    <property type="entry name" value="SCP-like"/>
    <property type="match status" value="1"/>
</dbReference>
<dbReference type="Pfam" id="PF02036">
    <property type="entry name" value="SCP2"/>
    <property type="match status" value="1"/>
</dbReference>